<dbReference type="GO" id="GO:0008270">
    <property type="term" value="F:zinc ion binding"/>
    <property type="evidence" value="ECO:0007669"/>
    <property type="project" value="UniProtKB-UniRule"/>
</dbReference>
<dbReference type="GO" id="GO:0006355">
    <property type="term" value="P:regulation of DNA-templated transcription"/>
    <property type="evidence" value="ECO:0007669"/>
    <property type="project" value="UniProtKB-UniRule"/>
</dbReference>
<keyword evidence="2" id="KW-0479">Metal-binding</keyword>
<dbReference type="OrthoDB" id="275101at2157"/>
<feature type="binding site" evidence="2">
    <location>
        <position position="12"/>
    </location>
    <ligand>
        <name>Zn(2+)</name>
        <dbReference type="ChEBI" id="CHEBI:29105"/>
    </ligand>
</feature>
<dbReference type="PhylomeDB" id="A8A8L5"/>
<comment type="subunit">
    <text evidence="2">Heterodimer composed of Spt4 and Spt5.</text>
</comment>
<dbReference type="GO" id="GO:0000428">
    <property type="term" value="C:DNA-directed RNA polymerase complex"/>
    <property type="evidence" value="ECO:0007669"/>
    <property type="project" value="UniProtKB-KW"/>
</dbReference>
<accession>A8A8L5</accession>
<dbReference type="SUPFAM" id="SSF63393">
    <property type="entry name" value="RNA polymerase subunits"/>
    <property type="match status" value="1"/>
</dbReference>
<sequence>MKRKPFLACMNCRFLVPRRPEVTRCPRCGSTDLTENWEGMIILIKTDSELVGKVEYLKEPGRYAVEVGRE</sequence>
<dbReference type="NCBIfam" id="NF041664">
    <property type="entry name" value="RNAP_arch_Epp"/>
    <property type="match status" value="1"/>
</dbReference>
<dbReference type="SMART" id="SM01389">
    <property type="entry name" value="Spt4"/>
    <property type="match status" value="1"/>
</dbReference>
<dbReference type="InterPro" id="IPR022800">
    <property type="entry name" value="Spt4/RpoE2_Znf"/>
</dbReference>
<feature type="binding site" evidence="2">
    <location>
        <position position="25"/>
    </location>
    <ligand>
        <name>Zn(2+)</name>
        <dbReference type="ChEBI" id="CHEBI:29105"/>
    </ligand>
</feature>
<proteinExistence type="inferred from homology"/>
<feature type="binding site" evidence="2">
    <location>
        <position position="28"/>
    </location>
    <ligand>
        <name>Zn(2+)</name>
        <dbReference type="ChEBI" id="CHEBI:29105"/>
    </ligand>
</feature>
<dbReference type="GeneID" id="5562138"/>
<dbReference type="Pfam" id="PF06093">
    <property type="entry name" value="Spt4"/>
    <property type="match status" value="1"/>
</dbReference>
<keyword evidence="4" id="KW-0240">DNA-directed RNA polymerase</keyword>
<dbReference type="InterPro" id="IPR007178">
    <property type="entry name" value="Spt4_arch"/>
</dbReference>
<dbReference type="eggNOG" id="arCOG04077">
    <property type="taxonomic scope" value="Archaea"/>
</dbReference>
<dbReference type="KEGG" id="iho:Igni_0083"/>
<dbReference type="PANTHER" id="PTHR40704:SF1">
    <property type="entry name" value="TRANSCRIPTION ELONGATION FACTOR SPT4"/>
    <property type="match status" value="1"/>
</dbReference>
<keyword evidence="1 2" id="KW-0804">Transcription</keyword>
<dbReference type="RefSeq" id="WP_011998119.1">
    <property type="nucleotide sequence ID" value="NC_009776.1"/>
</dbReference>
<keyword evidence="2" id="KW-0862">Zinc</keyword>
<comment type="similarity">
    <text evidence="2">Belongs to the archaeal Spt4 family.</text>
</comment>
<dbReference type="HAMAP" id="MF_00949">
    <property type="entry name" value="Spt4_arch"/>
    <property type="match status" value="1"/>
</dbReference>
<dbReference type="Gene3D" id="2.20.28.90">
    <property type="match status" value="1"/>
</dbReference>
<name>A8A8L5_IGNH4</name>
<dbReference type="AlphaFoldDB" id="A8A8L5"/>
<dbReference type="EMBL" id="CP000816">
    <property type="protein sequence ID" value="ABU81267.1"/>
    <property type="molecule type" value="Genomic_DNA"/>
</dbReference>
<keyword evidence="2" id="KW-0805">Transcription regulation</keyword>
<evidence type="ECO:0000256" key="2">
    <source>
        <dbReference type="HAMAP-Rule" id="MF_00949"/>
    </source>
</evidence>
<dbReference type="STRING" id="453591.Igni_0083"/>
<dbReference type="InterPro" id="IPR029040">
    <property type="entry name" value="RPABC4/Spt4"/>
</dbReference>
<comment type="function">
    <text evidence="2">Stimulates transcription elongation.</text>
</comment>
<evidence type="ECO:0000259" key="3">
    <source>
        <dbReference type="SMART" id="SM01389"/>
    </source>
</evidence>
<dbReference type="Proteomes" id="UP000000262">
    <property type="component" value="Chromosome"/>
</dbReference>
<evidence type="ECO:0000256" key="1">
    <source>
        <dbReference type="ARBA" id="ARBA00023163"/>
    </source>
</evidence>
<evidence type="ECO:0000313" key="4">
    <source>
        <dbReference type="EMBL" id="ABU81267.1"/>
    </source>
</evidence>
<keyword evidence="5" id="KW-1185">Reference proteome</keyword>
<dbReference type="PANTHER" id="PTHR40704">
    <property type="entry name" value="TRANSCRIPTION ELONGATION FACTOR SPT4"/>
    <property type="match status" value="1"/>
</dbReference>
<organism evidence="4 5">
    <name type="scientific">Ignicoccus hospitalis (strain KIN4/I / DSM 18386 / JCM 14125)</name>
    <dbReference type="NCBI Taxonomy" id="453591"/>
    <lineage>
        <taxon>Archaea</taxon>
        <taxon>Thermoproteota</taxon>
        <taxon>Thermoprotei</taxon>
        <taxon>Desulfurococcales</taxon>
        <taxon>Desulfurococcaceae</taxon>
        <taxon>Ignicoccus</taxon>
    </lineage>
</organism>
<protein>
    <recommendedName>
        <fullName evidence="2">Transcription elongation factor Spt4</fullName>
    </recommendedName>
</protein>
<dbReference type="InterPro" id="IPR038589">
    <property type="entry name" value="Spt4_dom_sf"/>
</dbReference>
<feature type="domain" description="Spt4/RpoE2 zinc finger" evidence="3">
    <location>
        <begin position="6"/>
        <end position="68"/>
    </location>
</feature>
<evidence type="ECO:0000313" key="5">
    <source>
        <dbReference type="Proteomes" id="UP000000262"/>
    </source>
</evidence>
<reference evidence="4 5" key="1">
    <citation type="journal article" date="2008" name="Genome Biol.">
        <title>A genomic analysis of the archaeal system Ignicoccus hospitalis-Nanoarchaeum equitans.</title>
        <authorList>
            <person name="Podar M."/>
            <person name="Anderson I."/>
            <person name="Makarova K.S."/>
            <person name="Elkins J.G."/>
            <person name="Ivanova N."/>
            <person name="Wall M.A."/>
            <person name="Lykidis A."/>
            <person name="Mavromatis K."/>
            <person name="Sun H."/>
            <person name="Hudson M.E."/>
            <person name="Chen W."/>
            <person name="Deciu C."/>
            <person name="Hutchison D."/>
            <person name="Eads J.R."/>
            <person name="Anderson A."/>
            <person name="Fernandes F."/>
            <person name="Szeto E."/>
            <person name="Lapidus A."/>
            <person name="Kyrpides N.C."/>
            <person name="Saier M.H.Jr."/>
            <person name="Richardson P.M."/>
            <person name="Rachel R."/>
            <person name="Huber H."/>
            <person name="Eisen J.A."/>
            <person name="Koonin E.V."/>
            <person name="Keller M."/>
            <person name="Stetter K.O."/>
        </authorList>
    </citation>
    <scope>NUCLEOTIDE SEQUENCE [LARGE SCALE GENOMIC DNA]</scope>
    <source>
        <strain evidence="5">KIN4/I / DSM 18386 / JCM 14125</strain>
    </source>
</reference>
<dbReference type="HOGENOM" id="CLU_199467_0_0_2"/>
<gene>
    <name evidence="2" type="primary">spt4</name>
    <name evidence="4" type="ordered locus">Igni_0083</name>
</gene>
<feature type="binding site" evidence="2">
    <location>
        <position position="9"/>
    </location>
    <ligand>
        <name>Zn(2+)</name>
        <dbReference type="ChEBI" id="CHEBI:29105"/>
    </ligand>
</feature>